<dbReference type="GO" id="GO:0045727">
    <property type="term" value="P:positive regulation of translation"/>
    <property type="evidence" value="ECO:0007669"/>
    <property type="project" value="TreeGrafter"/>
</dbReference>
<dbReference type="Pfam" id="PF05383">
    <property type="entry name" value="La"/>
    <property type="match status" value="1"/>
</dbReference>
<feature type="compositionally biased region" description="Basic and acidic residues" evidence="4">
    <location>
        <begin position="446"/>
        <end position="459"/>
    </location>
</feature>
<protein>
    <submittedName>
        <fullName evidence="6">LA motif RNA-binding protein</fullName>
    </submittedName>
</protein>
<feature type="compositionally biased region" description="Polar residues" evidence="4">
    <location>
        <begin position="305"/>
        <end position="342"/>
    </location>
</feature>
<keyword evidence="1" id="KW-0597">Phosphoprotein</keyword>
<feature type="compositionally biased region" description="Low complexity" evidence="4">
    <location>
        <begin position="274"/>
        <end position="304"/>
    </location>
</feature>
<dbReference type="AlphaFoldDB" id="A0AAW2YRI3"/>
<dbReference type="GO" id="GO:0003723">
    <property type="term" value="F:RNA binding"/>
    <property type="evidence" value="ECO:0007669"/>
    <property type="project" value="UniProtKB-UniRule"/>
</dbReference>
<dbReference type="PANTHER" id="PTHR22792:SF132">
    <property type="entry name" value="LA-RELATED PROTEIN 1"/>
    <property type="match status" value="1"/>
</dbReference>
<proteinExistence type="predicted"/>
<organism evidence="6 7">
    <name type="scientific">Acrasis kona</name>
    <dbReference type="NCBI Taxonomy" id="1008807"/>
    <lineage>
        <taxon>Eukaryota</taxon>
        <taxon>Discoba</taxon>
        <taxon>Heterolobosea</taxon>
        <taxon>Tetramitia</taxon>
        <taxon>Eutetramitia</taxon>
        <taxon>Acrasidae</taxon>
        <taxon>Acrasis</taxon>
    </lineage>
</organism>
<dbReference type="Proteomes" id="UP001431209">
    <property type="component" value="Unassembled WGS sequence"/>
</dbReference>
<evidence type="ECO:0000256" key="3">
    <source>
        <dbReference type="PROSITE-ProRule" id="PRU00332"/>
    </source>
</evidence>
<evidence type="ECO:0000256" key="2">
    <source>
        <dbReference type="ARBA" id="ARBA00022884"/>
    </source>
</evidence>
<dbReference type="InterPro" id="IPR058699">
    <property type="entry name" value="RRM_LARP4/4B"/>
</dbReference>
<dbReference type="EMBL" id="JAOPGA020000467">
    <property type="protein sequence ID" value="KAL0478762.1"/>
    <property type="molecule type" value="Genomic_DNA"/>
</dbReference>
<dbReference type="SUPFAM" id="SSF46785">
    <property type="entry name" value="Winged helix' DNA-binding domain"/>
    <property type="match status" value="1"/>
</dbReference>
<evidence type="ECO:0000256" key="4">
    <source>
        <dbReference type="SAM" id="MobiDB-lite"/>
    </source>
</evidence>
<dbReference type="GO" id="GO:0010494">
    <property type="term" value="C:cytoplasmic stress granule"/>
    <property type="evidence" value="ECO:0007669"/>
    <property type="project" value="TreeGrafter"/>
</dbReference>
<keyword evidence="7" id="KW-1185">Reference proteome</keyword>
<gene>
    <name evidence="6" type="ORF">AKO1_008360</name>
</gene>
<dbReference type="InterPro" id="IPR045180">
    <property type="entry name" value="La_dom_prot"/>
</dbReference>
<feature type="compositionally biased region" description="Basic and acidic residues" evidence="4">
    <location>
        <begin position="522"/>
        <end position="531"/>
    </location>
</feature>
<dbReference type="GO" id="GO:0005829">
    <property type="term" value="C:cytosol"/>
    <property type="evidence" value="ECO:0007669"/>
    <property type="project" value="TreeGrafter"/>
</dbReference>
<feature type="compositionally biased region" description="Low complexity" evidence="4">
    <location>
        <begin position="460"/>
        <end position="500"/>
    </location>
</feature>
<feature type="region of interest" description="Disordered" evidence="4">
    <location>
        <begin position="1"/>
        <end position="23"/>
    </location>
</feature>
<dbReference type="InterPro" id="IPR035979">
    <property type="entry name" value="RBD_domain_sf"/>
</dbReference>
<dbReference type="SMART" id="SM00715">
    <property type="entry name" value="LA"/>
    <property type="match status" value="1"/>
</dbReference>
<name>A0AAW2YRI3_9EUKA</name>
<feature type="compositionally biased region" description="Polar residues" evidence="4">
    <location>
        <begin position="194"/>
        <end position="206"/>
    </location>
</feature>
<dbReference type="Gene3D" id="1.10.10.10">
    <property type="entry name" value="Winged helix-like DNA-binding domain superfamily/Winged helix DNA-binding domain"/>
    <property type="match status" value="1"/>
</dbReference>
<evidence type="ECO:0000256" key="1">
    <source>
        <dbReference type="ARBA" id="ARBA00022553"/>
    </source>
</evidence>
<feature type="compositionally biased region" description="Polar residues" evidence="4">
    <location>
        <begin position="249"/>
        <end position="263"/>
    </location>
</feature>
<feature type="compositionally biased region" description="Low complexity" evidence="4">
    <location>
        <begin position="584"/>
        <end position="595"/>
    </location>
</feature>
<dbReference type="PANTHER" id="PTHR22792">
    <property type="entry name" value="LUPUS LA PROTEIN-RELATED"/>
    <property type="match status" value="1"/>
</dbReference>
<feature type="compositionally biased region" description="Basic and acidic residues" evidence="4">
    <location>
        <begin position="618"/>
        <end position="645"/>
    </location>
</feature>
<feature type="region of interest" description="Disordered" evidence="4">
    <location>
        <begin position="193"/>
        <end position="380"/>
    </location>
</feature>
<dbReference type="Pfam" id="PF26088">
    <property type="entry name" value="RRM_LARP4"/>
    <property type="match status" value="1"/>
</dbReference>
<dbReference type="InterPro" id="IPR036390">
    <property type="entry name" value="WH_DNA-bd_sf"/>
</dbReference>
<dbReference type="InterPro" id="IPR006630">
    <property type="entry name" value="La_HTH"/>
</dbReference>
<dbReference type="SUPFAM" id="SSF54928">
    <property type="entry name" value="RNA-binding domain, RBD"/>
    <property type="match status" value="1"/>
</dbReference>
<reference evidence="6 7" key="1">
    <citation type="submission" date="2024-03" db="EMBL/GenBank/DDBJ databases">
        <title>The Acrasis kona genome and developmental transcriptomes reveal deep origins of eukaryotic multicellular pathways.</title>
        <authorList>
            <person name="Sheikh S."/>
            <person name="Fu C.-J."/>
            <person name="Brown M.W."/>
            <person name="Baldauf S.L."/>
        </authorList>
    </citation>
    <scope>NUCLEOTIDE SEQUENCE [LARGE SCALE GENOMIC DNA]</scope>
    <source>
        <strain evidence="6 7">ATCC MYA-3509</strain>
    </source>
</reference>
<feature type="region of interest" description="Disordered" evidence="4">
    <location>
        <begin position="446"/>
        <end position="703"/>
    </location>
</feature>
<feature type="domain" description="HTH La-type RNA-binding" evidence="5">
    <location>
        <begin position="26"/>
        <end position="115"/>
    </location>
</feature>
<evidence type="ECO:0000313" key="7">
    <source>
        <dbReference type="Proteomes" id="UP001431209"/>
    </source>
</evidence>
<feature type="compositionally biased region" description="Polar residues" evidence="4">
    <location>
        <begin position="689"/>
        <end position="703"/>
    </location>
</feature>
<sequence>MSTVSEEQNKKQNAPEVVTEASPAQKKLGEELLDAIRKQVEYYFSRQNLANDPFLVQHMNNQLYVPIDFIANFKLVKNLTEDVSLIREAIRKSTTVVLDETEARIKPNFNLPRNTVILRDIPSNTNIEDVRKIFSTDNMPTRIQSQIGDNWFVVFETDDQALLALDQIRGKMVGEYAVQARIKTENILKAFTHGQPSQSSTYQPNPYAQPHQPQGRYQGRNYDPSQQPAHDQSGRGAHSHRGSRGGQRNNAPHGTRPQGNRQPRNAEGAQQPATNTSTHPSNTTSSPQQSKKNQSSSRPNSSTQAAPASSESTNQQDNTNARRSGAQSRSKRTSNAQDTRPPTQDEHTPQQQQHHSKRRSSFNRAHPAPSLGVKNFPPLPTISKADLMKSGYENDKYISYPKGAIISVYNTNLKSDQLTRPEDLPECAAVLKEPKQQLELTKPPLPHHEVQQHPEHVQEVDQQLDQEQSAQQEQEQQQPSSDSSETNQQQQPSDDSNQQQHSHDIDQQPVVKSFAEAAINAKDIRITKEPRVVSAGGNASASADHPEPHHPKKRRNSINKKSQEKSSEKSEKPKKKANKDNKDNSGGASAAAASTGEKKEGESADHPPRSNRSRRGKKSGDKQGEKKEKTEGAKKNNEKEQKEKAPAPIAPVDPKSYAAIVNRNKETLSPKPASPQESPRNNAVPAATSPVTAESPTGSNKKK</sequence>
<dbReference type="InterPro" id="IPR036388">
    <property type="entry name" value="WH-like_DNA-bd_sf"/>
</dbReference>
<comment type="caution">
    <text evidence="6">The sequence shown here is derived from an EMBL/GenBank/DDBJ whole genome shotgun (WGS) entry which is preliminary data.</text>
</comment>
<evidence type="ECO:0000259" key="5">
    <source>
        <dbReference type="PROSITE" id="PS50961"/>
    </source>
</evidence>
<dbReference type="PROSITE" id="PS50961">
    <property type="entry name" value="HTH_LA"/>
    <property type="match status" value="1"/>
</dbReference>
<evidence type="ECO:0000313" key="6">
    <source>
        <dbReference type="EMBL" id="KAL0478762.1"/>
    </source>
</evidence>
<accession>A0AAW2YRI3</accession>
<feature type="compositionally biased region" description="Basic and acidic residues" evidence="4">
    <location>
        <begin position="596"/>
        <end position="608"/>
    </location>
</feature>
<keyword evidence="2 3" id="KW-0694">RNA-binding</keyword>
<feature type="compositionally biased region" description="Low complexity" evidence="4">
    <location>
        <begin position="534"/>
        <end position="543"/>
    </location>
</feature>
<dbReference type="CDD" id="cd07323">
    <property type="entry name" value="LAM"/>
    <property type="match status" value="1"/>
</dbReference>
<feature type="compositionally biased region" description="Basic and acidic residues" evidence="4">
    <location>
        <begin position="561"/>
        <end position="571"/>
    </location>
</feature>